<keyword evidence="1" id="KW-0812">Transmembrane</keyword>
<feature type="transmembrane region" description="Helical" evidence="1">
    <location>
        <begin position="60"/>
        <end position="81"/>
    </location>
</feature>
<feature type="transmembrane region" description="Helical" evidence="1">
    <location>
        <begin position="6"/>
        <end position="24"/>
    </location>
</feature>
<gene>
    <name evidence="2" type="ORF">A2382_05130</name>
</gene>
<dbReference type="EMBL" id="MGHY01000005">
    <property type="protein sequence ID" value="OGM80036.1"/>
    <property type="molecule type" value="Genomic_DNA"/>
</dbReference>
<proteinExistence type="predicted"/>
<organism evidence="2 3">
    <name type="scientific">Candidatus Woesebacteria bacterium RIFOXYB1_FULL_38_16</name>
    <dbReference type="NCBI Taxonomy" id="1802538"/>
    <lineage>
        <taxon>Bacteria</taxon>
        <taxon>Candidatus Woeseibacteriota</taxon>
    </lineage>
</organism>
<evidence type="ECO:0000313" key="2">
    <source>
        <dbReference type="EMBL" id="OGM80036.1"/>
    </source>
</evidence>
<dbReference type="STRING" id="1802538.A2382_05130"/>
<feature type="transmembrane region" description="Helical" evidence="1">
    <location>
        <begin position="36"/>
        <end position="54"/>
    </location>
</feature>
<keyword evidence="1" id="KW-1133">Transmembrane helix</keyword>
<keyword evidence="1" id="KW-0472">Membrane</keyword>
<protein>
    <submittedName>
        <fullName evidence="2">Uncharacterized protein</fullName>
    </submittedName>
</protein>
<reference evidence="2 3" key="1">
    <citation type="journal article" date="2016" name="Nat. Commun.">
        <title>Thousands of microbial genomes shed light on interconnected biogeochemical processes in an aquifer system.</title>
        <authorList>
            <person name="Anantharaman K."/>
            <person name="Brown C.T."/>
            <person name="Hug L.A."/>
            <person name="Sharon I."/>
            <person name="Castelle C.J."/>
            <person name="Probst A.J."/>
            <person name="Thomas B.C."/>
            <person name="Singh A."/>
            <person name="Wilkins M.J."/>
            <person name="Karaoz U."/>
            <person name="Brodie E.L."/>
            <person name="Williams K.H."/>
            <person name="Hubbard S.S."/>
            <person name="Banfield J.F."/>
        </authorList>
    </citation>
    <scope>NUCLEOTIDE SEQUENCE [LARGE SCALE GENOMIC DNA]</scope>
</reference>
<dbReference type="Proteomes" id="UP000178999">
    <property type="component" value="Unassembled WGS sequence"/>
</dbReference>
<sequence length="121" mass="13958">MEERLVGSLFALLAFVLPFVFHYRLYSRVMGNTERFVSSIVFIVFGASISMYYADDWIMIVAAAIWLLVQFSLGFMIGRYFGIKAWDKKVQEVLESEGYQVIVADFQATLDALLRDDTFEE</sequence>
<comment type="caution">
    <text evidence="2">The sequence shown here is derived from an EMBL/GenBank/DDBJ whole genome shotgun (WGS) entry which is preliminary data.</text>
</comment>
<evidence type="ECO:0000256" key="1">
    <source>
        <dbReference type="SAM" id="Phobius"/>
    </source>
</evidence>
<dbReference type="AlphaFoldDB" id="A0A1F8CVD5"/>
<evidence type="ECO:0000313" key="3">
    <source>
        <dbReference type="Proteomes" id="UP000178999"/>
    </source>
</evidence>
<name>A0A1F8CVD5_9BACT</name>
<accession>A0A1F8CVD5</accession>